<proteinExistence type="predicted"/>
<dbReference type="SUPFAM" id="SSF56112">
    <property type="entry name" value="Protein kinase-like (PK-like)"/>
    <property type="match status" value="1"/>
</dbReference>
<evidence type="ECO:0000259" key="2">
    <source>
        <dbReference type="PROSITE" id="PS50011"/>
    </source>
</evidence>
<dbReference type="AlphaFoldDB" id="X6NL32"/>
<evidence type="ECO:0000313" key="4">
    <source>
        <dbReference type="Proteomes" id="UP000023152"/>
    </source>
</evidence>
<feature type="non-terminal residue" evidence="3">
    <location>
        <position position="254"/>
    </location>
</feature>
<protein>
    <recommendedName>
        <fullName evidence="2">Protein kinase domain-containing protein</fullName>
    </recommendedName>
</protein>
<gene>
    <name evidence="3" type="ORF">RFI_10428</name>
</gene>
<reference evidence="3 4" key="1">
    <citation type="journal article" date="2013" name="Curr. Biol.">
        <title>The Genome of the Foraminiferan Reticulomyxa filosa.</title>
        <authorList>
            <person name="Glockner G."/>
            <person name="Hulsmann N."/>
            <person name="Schleicher M."/>
            <person name="Noegel A.A."/>
            <person name="Eichinger L."/>
            <person name="Gallinger C."/>
            <person name="Pawlowski J."/>
            <person name="Sierra R."/>
            <person name="Euteneuer U."/>
            <person name="Pillet L."/>
            <person name="Moustafa A."/>
            <person name="Platzer M."/>
            <person name="Groth M."/>
            <person name="Szafranski K."/>
            <person name="Schliwa M."/>
        </authorList>
    </citation>
    <scope>NUCLEOTIDE SEQUENCE [LARGE SCALE GENOMIC DNA]</scope>
</reference>
<dbReference type="GO" id="GO:0004672">
    <property type="term" value="F:protein kinase activity"/>
    <property type="evidence" value="ECO:0007669"/>
    <property type="project" value="InterPro"/>
</dbReference>
<evidence type="ECO:0000256" key="1">
    <source>
        <dbReference type="SAM" id="MobiDB-lite"/>
    </source>
</evidence>
<dbReference type="EMBL" id="ASPP01007694">
    <property type="protein sequence ID" value="ETO26706.1"/>
    <property type="molecule type" value="Genomic_DNA"/>
</dbReference>
<dbReference type="InterPro" id="IPR011009">
    <property type="entry name" value="Kinase-like_dom_sf"/>
</dbReference>
<evidence type="ECO:0000313" key="3">
    <source>
        <dbReference type="EMBL" id="ETO26706.1"/>
    </source>
</evidence>
<dbReference type="OrthoDB" id="1405469at2759"/>
<feature type="region of interest" description="Disordered" evidence="1">
    <location>
        <begin position="51"/>
        <end position="73"/>
    </location>
</feature>
<accession>X6NL32</accession>
<keyword evidence="4" id="KW-1185">Reference proteome</keyword>
<dbReference type="GO" id="GO:0005524">
    <property type="term" value="F:ATP binding"/>
    <property type="evidence" value="ECO:0007669"/>
    <property type="project" value="InterPro"/>
</dbReference>
<dbReference type="PROSITE" id="PS50011">
    <property type="entry name" value="PROTEIN_KINASE_DOM"/>
    <property type="match status" value="1"/>
</dbReference>
<sequence length="254" mass="29714">NVGKPGYKAFEVRMSDEKRRKLRIAEIWSKRNELTTSSKLQAALSRHCPLPQQPYSSPHNNNNNNNNNCSRYHDYSQRNPSEDIAMYDMLLKEVIHDTYDPFKADVWTLGIILYLLLFCRYPFRHADLDDELFVVKLLCWITLDIFNVLNQIFKPELLRIDADRLLCHPFCQPQSQLQLQSQSQLQSQVQAQRQMLQDPLSSSSSSFSSSFPVLTYEKEDSYCMDEKCCHFQDPKHRLFTATKLAKPEPKITDE</sequence>
<name>X6NL32_RETFI</name>
<dbReference type="Proteomes" id="UP000023152">
    <property type="component" value="Unassembled WGS sequence"/>
</dbReference>
<dbReference type="InterPro" id="IPR000719">
    <property type="entry name" value="Prot_kinase_dom"/>
</dbReference>
<comment type="caution">
    <text evidence="3">The sequence shown here is derived from an EMBL/GenBank/DDBJ whole genome shotgun (WGS) entry which is preliminary data.</text>
</comment>
<feature type="domain" description="Protein kinase" evidence="2">
    <location>
        <begin position="1"/>
        <end position="171"/>
    </location>
</feature>
<feature type="non-terminal residue" evidence="3">
    <location>
        <position position="1"/>
    </location>
</feature>
<organism evidence="3 4">
    <name type="scientific">Reticulomyxa filosa</name>
    <dbReference type="NCBI Taxonomy" id="46433"/>
    <lineage>
        <taxon>Eukaryota</taxon>
        <taxon>Sar</taxon>
        <taxon>Rhizaria</taxon>
        <taxon>Retaria</taxon>
        <taxon>Foraminifera</taxon>
        <taxon>Monothalamids</taxon>
        <taxon>Reticulomyxidae</taxon>
        <taxon>Reticulomyxa</taxon>
    </lineage>
</organism>
<dbReference type="Gene3D" id="1.10.510.10">
    <property type="entry name" value="Transferase(Phosphotransferase) domain 1"/>
    <property type="match status" value="1"/>
</dbReference>